<keyword evidence="2 5" id="KW-0812">Transmembrane</keyword>
<evidence type="ECO:0000256" key="2">
    <source>
        <dbReference type="ARBA" id="ARBA00022692"/>
    </source>
</evidence>
<feature type="transmembrane region" description="Helical" evidence="5">
    <location>
        <begin position="24"/>
        <end position="41"/>
    </location>
</feature>
<feature type="transmembrane region" description="Helical" evidence="5">
    <location>
        <begin position="95"/>
        <end position="114"/>
    </location>
</feature>
<dbReference type="CDD" id="cd16914">
    <property type="entry name" value="EcfT"/>
    <property type="match status" value="1"/>
</dbReference>
<dbReference type="RefSeq" id="WP_245940899.1">
    <property type="nucleotide sequence ID" value="NZ_QTUC01000001.1"/>
</dbReference>
<evidence type="ECO:0000256" key="4">
    <source>
        <dbReference type="ARBA" id="ARBA00023136"/>
    </source>
</evidence>
<protein>
    <submittedName>
        <fullName evidence="6">Biotin transport system permease protein</fullName>
    </submittedName>
</protein>
<keyword evidence="4 5" id="KW-0472">Membrane</keyword>
<dbReference type="Proteomes" id="UP000256485">
    <property type="component" value="Unassembled WGS sequence"/>
</dbReference>
<dbReference type="InterPro" id="IPR003339">
    <property type="entry name" value="ABC/ECF_trnsptr_transmembrane"/>
</dbReference>
<evidence type="ECO:0000256" key="3">
    <source>
        <dbReference type="ARBA" id="ARBA00022989"/>
    </source>
</evidence>
<dbReference type="EMBL" id="QTUC01000001">
    <property type="protein sequence ID" value="REF34987.1"/>
    <property type="molecule type" value="Genomic_DNA"/>
</dbReference>
<dbReference type="Pfam" id="PF02361">
    <property type="entry name" value="CbiQ"/>
    <property type="match status" value="1"/>
</dbReference>
<accession>A0A3D9V0E2</accession>
<evidence type="ECO:0000313" key="7">
    <source>
        <dbReference type="Proteomes" id="UP000256485"/>
    </source>
</evidence>
<proteinExistence type="predicted"/>
<evidence type="ECO:0000256" key="5">
    <source>
        <dbReference type="SAM" id="Phobius"/>
    </source>
</evidence>
<comment type="caution">
    <text evidence="6">The sequence shown here is derived from an EMBL/GenBank/DDBJ whole genome shotgun (WGS) entry which is preliminary data.</text>
</comment>
<dbReference type="PANTHER" id="PTHR33514:SF13">
    <property type="entry name" value="PROTEIN ABCI12, CHLOROPLASTIC"/>
    <property type="match status" value="1"/>
</dbReference>
<feature type="transmembrane region" description="Helical" evidence="5">
    <location>
        <begin position="47"/>
        <end position="65"/>
    </location>
</feature>
<sequence length="205" mass="21405">MSLSTHVHLGLYQPGSSPVHRMPAGIKLVALAVVAVGILQVSRLATLGLVAAATVLLTAVARVPWRVALAQVRPVCWVAAPLLVFQWVTAGPDQALLVVGQLLILVALAALVTLTTRVSAMLDAIEAAARPLVRLGINPTRVALVLALTVRCVPLVARCYAEAREAQKARGLDNRPSALVVPLVIRLVKKADAIGAALAARGVDD</sequence>
<gene>
    <name evidence="6" type="ORF">DFJ64_0356</name>
</gene>
<evidence type="ECO:0000256" key="1">
    <source>
        <dbReference type="ARBA" id="ARBA00004141"/>
    </source>
</evidence>
<dbReference type="GO" id="GO:0005886">
    <property type="term" value="C:plasma membrane"/>
    <property type="evidence" value="ECO:0007669"/>
    <property type="project" value="TreeGrafter"/>
</dbReference>
<name>A0A3D9V0E2_THECX</name>
<organism evidence="6 7">
    <name type="scientific">Thermasporomyces composti</name>
    <dbReference type="NCBI Taxonomy" id="696763"/>
    <lineage>
        <taxon>Bacteria</taxon>
        <taxon>Bacillati</taxon>
        <taxon>Actinomycetota</taxon>
        <taxon>Actinomycetes</taxon>
        <taxon>Propionibacteriales</taxon>
        <taxon>Nocardioidaceae</taxon>
        <taxon>Thermasporomyces</taxon>
    </lineage>
</organism>
<comment type="subcellular location">
    <subcellularLocation>
        <location evidence="1">Membrane</location>
        <topology evidence="1">Multi-pass membrane protein</topology>
    </subcellularLocation>
</comment>
<reference evidence="6 7" key="1">
    <citation type="submission" date="2018-08" db="EMBL/GenBank/DDBJ databases">
        <title>Sequencing the genomes of 1000 actinobacteria strains.</title>
        <authorList>
            <person name="Klenk H.-P."/>
        </authorList>
    </citation>
    <scope>NUCLEOTIDE SEQUENCE [LARGE SCALE GENOMIC DNA]</scope>
    <source>
        <strain evidence="6 7">DSM 22891</strain>
    </source>
</reference>
<keyword evidence="7" id="KW-1185">Reference proteome</keyword>
<evidence type="ECO:0000313" key="6">
    <source>
        <dbReference type="EMBL" id="REF34987.1"/>
    </source>
</evidence>
<keyword evidence="3 5" id="KW-1133">Transmembrane helix</keyword>
<dbReference type="AlphaFoldDB" id="A0A3D9V0E2"/>
<dbReference type="PANTHER" id="PTHR33514">
    <property type="entry name" value="PROTEIN ABCI12, CHLOROPLASTIC"/>
    <property type="match status" value="1"/>
</dbReference>